<reference evidence="6" key="1">
    <citation type="submission" date="2020-04" db="EMBL/GenBank/DDBJ databases">
        <title>A desert anoxygenic phototrophic bacterium fixes CO2 using RubisCO under aerobic conditions.</title>
        <authorList>
            <person name="Tang K."/>
        </authorList>
    </citation>
    <scope>NUCLEOTIDE SEQUENCE [LARGE SCALE GENOMIC DNA]</scope>
    <source>
        <strain evidence="6">MIMtkB3</strain>
    </source>
</reference>
<name>A0A858R2Y1_9PROT</name>
<dbReference type="GO" id="GO:0003677">
    <property type="term" value="F:DNA binding"/>
    <property type="evidence" value="ECO:0007669"/>
    <property type="project" value="UniProtKB-KW"/>
</dbReference>
<dbReference type="InterPro" id="IPR036390">
    <property type="entry name" value="WH_DNA-bd_sf"/>
</dbReference>
<feature type="domain" description="HTH lysR-type" evidence="5">
    <location>
        <begin position="2"/>
        <end position="59"/>
    </location>
</feature>
<proteinExistence type="inferred from homology"/>
<sequence>MPDTDDMAIFARVVELGSLSAAGRSLRMSPALVSNRIARLEGQLGVRLLNRTTRRVDCTAEGAGFYEHCRGILAQLEQARSELAERTTKPTGPIKVTVPCGFGRMYVAPAIPAFLERFPDLQVRLDLTDRLVDLIEEQVDLAIRIAALEDSTAIARTLAPNRRVIVGAPAYLDRRGRPRTPEDLFEHNCLLLRFPGSQQYRWTLGTPDGPVTLPVSGTMDASNGEVLRDWCLAGHGLALKSLWEVWQDIRDGRLEVVLPDHPPPGHSITALYPHGRYLPVRVRVLIDFLVELFGPVPPWEREWVLPAGGG</sequence>
<dbReference type="Pfam" id="PF00126">
    <property type="entry name" value="HTH_1"/>
    <property type="match status" value="1"/>
</dbReference>
<evidence type="ECO:0000259" key="5">
    <source>
        <dbReference type="PROSITE" id="PS50931"/>
    </source>
</evidence>
<dbReference type="Gene3D" id="3.40.190.290">
    <property type="match status" value="1"/>
</dbReference>
<dbReference type="InterPro" id="IPR000847">
    <property type="entry name" value="LysR_HTH_N"/>
</dbReference>
<dbReference type="SUPFAM" id="SSF53850">
    <property type="entry name" value="Periplasmic binding protein-like II"/>
    <property type="match status" value="1"/>
</dbReference>
<dbReference type="Proteomes" id="UP000501891">
    <property type="component" value="Chromosome"/>
</dbReference>
<dbReference type="PANTHER" id="PTHR30537">
    <property type="entry name" value="HTH-TYPE TRANSCRIPTIONAL REGULATOR"/>
    <property type="match status" value="1"/>
</dbReference>
<dbReference type="InterPro" id="IPR036388">
    <property type="entry name" value="WH-like_DNA-bd_sf"/>
</dbReference>
<dbReference type="CDD" id="cd08422">
    <property type="entry name" value="PBP2_CrgA_like"/>
    <property type="match status" value="1"/>
</dbReference>
<keyword evidence="7" id="KW-1185">Reference proteome</keyword>
<dbReference type="InterPro" id="IPR005119">
    <property type="entry name" value="LysR_subst-bd"/>
</dbReference>
<evidence type="ECO:0000256" key="2">
    <source>
        <dbReference type="ARBA" id="ARBA00023015"/>
    </source>
</evidence>
<dbReference type="FunFam" id="1.10.10.10:FF:000001">
    <property type="entry name" value="LysR family transcriptional regulator"/>
    <property type="match status" value="1"/>
</dbReference>
<keyword evidence="3" id="KW-0238">DNA-binding</keyword>
<keyword evidence="2" id="KW-0805">Transcription regulation</keyword>
<gene>
    <name evidence="6" type="ORF">HHL28_00220</name>
</gene>
<evidence type="ECO:0000313" key="6">
    <source>
        <dbReference type="EMBL" id="QJE71745.1"/>
    </source>
</evidence>
<keyword evidence="4" id="KW-0804">Transcription</keyword>
<dbReference type="PANTHER" id="PTHR30537:SF5">
    <property type="entry name" value="HTH-TYPE TRANSCRIPTIONAL ACTIVATOR TTDR-RELATED"/>
    <property type="match status" value="1"/>
</dbReference>
<dbReference type="Gene3D" id="1.10.10.10">
    <property type="entry name" value="Winged helix-like DNA-binding domain superfamily/Winged helix DNA-binding domain"/>
    <property type="match status" value="1"/>
</dbReference>
<evidence type="ECO:0000256" key="1">
    <source>
        <dbReference type="ARBA" id="ARBA00009437"/>
    </source>
</evidence>
<dbReference type="Pfam" id="PF03466">
    <property type="entry name" value="LysR_substrate"/>
    <property type="match status" value="1"/>
</dbReference>
<protein>
    <submittedName>
        <fullName evidence="6">LysR family transcriptional regulator</fullName>
    </submittedName>
</protein>
<dbReference type="GO" id="GO:0003700">
    <property type="term" value="F:DNA-binding transcription factor activity"/>
    <property type="evidence" value="ECO:0007669"/>
    <property type="project" value="InterPro"/>
</dbReference>
<evidence type="ECO:0000256" key="4">
    <source>
        <dbReference type="ARBA" id="ARBA00023163"/>
    </source>
</evidence>
<dbReference type="InterPro" id="IPR058163">
    <property type="entry name" value="LysR-type_TF_proteobact-type"/>
</dbReference>
<evidence type="ECO:0000256" key="3">
    <source>
        <dbReference type="ARBA" id="ARBA00023125"/>
    </source>
</evidence>
<dbReference type="FunFam" id="3.40.190.290:FF:000001">
    <property type="entry name" value="Transcriptional regulator, LysR family"/>
    <property type="match status" value="1"/>
</dbReference>
<dbReference type="PROSITE" id="PS50931">
    <property type="entry name" value="HTH_LYSR"/>
    <property type="match status" value="1"/>
</dbReference>
<organism evidence="6 7">
    <name type="scientific">Aerophototrophica crusticola</name>
    <dbReference type="NCBI Taxonomy" id="1709002"/>
    <lineage>
        <taxon>Bacteria</taxon>
        <taxon>Pseudomonadati</taxon>
        <taxon>Pseudomonadota</taxon>
        <taxon>Alphaproteobacteria</taxon>
        <taxon>Rhodospirillales</taxon>
        <taxon>Rhodospirillaceae</taxon>
        <taxon>Aerophototrophica</taxon>
    </lineage>
</organism>
<dbReference type="EMBL" id="CP051775">
    <property type="protein sequence ID" value="QJE71745.1"/>
    <property type="molecule type" value="Genomic_DNA"/>
</dbReference>
<evidence type="ECO:0000313" key="7">
    <source>
        <dbReference type="Proteomes" id="UP000501891"/>
    </source>
</evidence>
<dbReference type="KEGG" id="acru:HHL28_00220"/>
<dbReference type="AlphaFoldDB" id="A0A858R2Y1"/>
<accession>A0A858R2Y1</accession>
<dbReference type="SUPFAM" id="SSF46785">
    <property type="entry name" value="Winged helix' DNA-binding domain"/>
    <property type="match status" value="1"/>
</dbReference>
<comment type="similarity">
    <text evidence="1">Belongs to the LysR transcriptional regulatory family.</text>
</comment>